<keyword evidence="2" id="KW-1133">Transmembrane helix</keyword>
<gene>
    <name evidence="3" type="ORF">BESB_020130</name>
</gene>
<keyword evidence="2" id="KW-0472">Membrane</keyword>
<accession>A0A2A9M9M1</accession>
<organism evidence="3 4">
    <name type="scientific">Besnoitia besnoiti</name>
    <name type="common">Apicomplexan protozoan</name>
    <dbReference type="NCBI Taxonomy" id="94643"/>
    <lineage>
        <taxon>Eukaryota</taxon>
        <taxon>Sar</taxon>
        <taxon>Alveolata</taxon>
        <taxon>Apicomplexa</taxon>
        <taxon>Conoidasida</taxon>
        <taxon>Coccidia</taxon>
        <taxon>Eucoccidiorida</taxon>
        <taxon>Eimeriorina</taxon>
        <taxon>Sarcocystidae</taxon>
        <taxon>Besnoitia</taxon>
    </lineage>
</organism>
<proteinExistence type="predicted"/>
<dbReference type="KEGG" id="bbes:BESB_020130"/>
<feature type="compositionally biased region" description="Basic and acidic residues" evidence="1">
    <location>
        <begin position="42"/>
        <end position="58"/>
    </location>
</feature>
<keyword evidence="4" id="KW-1185">Reference proteome</keyword>
<evidence type="ECO:0000313" key="3">
    <source>
        <dbReference type="EMBL" id="PFH32072.1"/>
    </source>
</evidence>
<keyword evidence="2" id="KW-0812">Transmembrane</keyword>
<dbReference type="AlphaFoldDB" id="A0A2A9M9M1"/>
<reference evidence="3 4" key="1">
    <citation type="submission" date="2017-09" db="EMBL/GenBank/DDBJ databases">
        <title>Genome sequencing of Besnoitia besnoiti strain Bb-Ger1.</title>
        <authorList>
            <person name="Schares G."/>
            <person name="Venepally P."/>
            <person name="Lorenzi H.A."/>
        </authorList>
    </citation>
    <scope>NUCLEOTIDE SEQUENCE [LARGE SCALE GENOMIC DNA]</scope>
    <source>
        <strain evidence="3 4">Bb-Ger1</strain>
    </source>
</reference>
<evidence type="ECO:0008006" key="5">
    <source>
        <dbReference type="Google" id="ProtNLM"/>
    </source>
</evidence>
<feature type="compositionally biased region" description="Low complexity" evidence="1">
    <location>
        <begin position="105"/>
        <end position="140"/>
    </location>
</feature>
<feature type="transmembrane region" description="Helical" evidence="2">
    <location>
        <begin position="534"/>
        <end position="552"/>
    </location>
</feature>
<name>A0A2A9M9M1_BESBE</name>
<dbReference type="Proteomes" id="UP000224006">
    <property type="component" value="Chromosome XI"/>
</dbReference>
<comment type="caution">
    <text evidence="3">The sequence shown here is derived from an EMBL/GenBank/DDBJ whole genome shotgun (WGS) entry which is preliminary data.</text>
</comment>
<protein>
    <recommendedName>
        <fullName evidence="5">Transmembrane protein</fullName>
    </recommendedName>
</protein>
<dbReference type="VEuPathDB" id="ToxoDB:BESB_020130"/>
<dbReference type="RefSeq" id="XP_029216081.1">
    <property type="nucleotide sequence ID" value="XM_029360722.1"/>
</dbReference>
<dbReference type="OrthoDB" id="332498at2759"/>
<dbReference type="EMBL" id="NWUJ01000012">
    <property type="protein sequence ID" value="PFH32072.1"/>
    <property type="molecule type" value="Genomic_DNA"/>
</dbReference>
<evidence type="ECO:0000256" key="1">
    <source>
        <dbReference type="SAM" id="MobiDB-lite"/>
    </source>
</evidence>
<evidence type="ECO:0000313" key="4">
    <source>
        <dbReference type="Proteomes" id="UP000224006"/>
    </source>
</evidence>
<feature type="region of interest" description="Disordered" evidence="1">
    <location>
        <begin position="27"/>
        <end position="140"/>
    </location>
</feature>
<dbReference type="GeneID" id="40307074"/>
<evidence type="ECO:0000256" key="2">
    <source>
        <dbReference type="SAM" id="Phobius"/>
    </source>
</evidence>
<sequence length="611" mass="67727">MRPIASIPVFFSLPPSPRWTSCKRPALSWTRPKGTRSPLWAADRERREAQLESREERGSLSFESLASGGAKGRHAAHAGNMRSPPRLSGAPRERGSTGDVISLEASSPFPTSAFSASSTSSRSPHGSGAPSSSRPPARCLPCSRLRGLARRSEPHTPASVTAWDTPQPDSFFRDSSSPMRICFCSSGARSLHSFVSSSASALHPAPAAASSASRPPASSASRSAVDEESSASDACCFSFAFHNKKLNFCVTSVDEDKVEGRQSATSLVKDLVRFEPDIVLLSLGYLDYSKILQKHSKEALLKRGKMDAIDEALIASVPCGAYVPLLQRVFLLDLPHFCIGRSKLSDISALAERLFWLPFELYRLLGSLLFGKAVMINFQRTGVVSGRRMSSGLAETEKEAREKALAPTFYRTFYEDSPRFMALKTHHYLQTWTKSPFARLEPKQEWKDRDWLTWILFGRSRAEKKLRTDAKELEHALLADFPAALRKKDSWNVLVVVTDSAHLQVVKHLKEIAQWKNETPFFVEMHALEDTYTAAYYAVIIVYIFGPVILLLEQTYKGIRKLCRFLKEQSRISVGGDEFLDFEEKGEAKGEGKKSGKLSGLFSVGAFSSRD</sequence>